<evidence type="ECO:0000256" key="1">
    <source>
        <dbReference type="SAM" id="MobiDB-lite"/>
    </source>
</evidence>
<gene>
    <name evidence="4" type="ORF">L6773_15915</name>
</gene>
<organism evidence="4 5">
    <name type="scientific">Rhodohalobacter sulfatireducens</name>
    <dbReference type="NCBI Taxonomy" id="2911366"/>
    <lineage>
        <taxon>Bacteria</taxon>
        <taxon>Pseudomonadati</taxon>
        <taxon>Balneolota</taxon>
        <taxon>Balneolia</taxon>
        <taxon>Balneolales</taxon>
        <taxon>Balneolaceae</taxon>
        <taxon>Rhodohalobacter</taxon>
    </lineage>
</organism>
<evidence type="ECO:0000256" key="2">
    <source>
        <dbReference type="SAM" id="Phobius"/>
    </source>
</evidence>
<dbReference type="Proteomes" id="UP001165366">
    <property type="component" value="Unassembled WGS sequence"/>
</dbReference>
<dbReference type="PANTHER" id="PTHR37938">
    <property type="entry name" value="BLL0215 PROTEIN"/>
    <property type="match status" value="1"/>
</dbReference>
<feature type="transmembrane region" description="Helical" evidence="2">
    <location>
        <begin position="25"/>
        <end position="50"/>
    </location>
</feature>
<dbReference type="InterPro" id="IPR005182">
    <property type="entry name" value="YdbS-like_PH"/>
</dbReference>
<dbReference type="EMBL" id="JAKLWS010000025">
    <property type="protein sequence ID" value="MCG2590064.1"/>
    <property type="molecule type" value="Genomic_DNA"/>
</dbReference>
<protein>
    <submittedName>
        <fullName evidence="4">PH domain-containing protein</fullName>
    </submittedName>
</protein>
<keyword evidence="5" id="KW-1185">Reference proteome</keyword>
<evidence type="ECO:0000259" key="3">
    <source>
        <dbReference type="Pfam" id="PF03703"/>
    </source>
</evidence>
<keyword evidence="2" id="KW-0812">Transmembrane</keyword>
<feature type="domain" description="YdbS-like PH" evidence="3">
    <location>
        <begin position="65"/>
        <end position="138"/>
    </location>
</feature>
<reference evidence="4" key="1">
    <citation type="submission" date="2022-01" db="EMBL/GenBank/DDBJ databases">
        <authorList>
            <person name="Wang Y."/>
        </authorList>
    </citation>
    <scope>NUCLEOTIDE SEQUENCE</scope>
    <source>
        <strain evidence="4">WB101</strain>
    </source>
</reference>
<dbReference type="RefSeq" id="WP_237855421.1">
    <property type="nucleotide sequence ID" value="NZ_JAKLWS010000025.1"/>
</dbReference>
<evidence type="ECO:0000313" key="5">
    <source>
        <dbReference type="Proteomes" id="UP001165366"/>
    </source>
</evidence>
<feature type="region of interest" description="Disordered" evidence="1">
    <location>
        <begin position="147"/>
        <end position="169"/>
    </location>
</feature>
<comment type="caution">
    <text evidence="4">The sequence shown here is derived from an EMBL/GenBank/DDBJ whole genome shotgun (WGS) entry which is preliminary data.</text>
</comment>
<name>A0ABS9KGT1_9BACT</name>
<reference evidence="4" key="2">
    <citation type="submission" date="2024-05" db="EMBL/GenBank/DDBJ databases">
        <title>Rhodohalobacter halophilus gen. nov., sp. nov., a moderately halophilic member of the family Balneolaceae.</title>
        <authorList>
            <person name="Xia J."/>
        </authorList>
    </citation>
    <scope>NUCLEOTIDE SEQUENCE</scope>
    <source>
        <strain evidence="4">WB101</strain>
    </source>
</reference>
<keyword evidence="2" id="KW-1133">Transmembrane helix</keyword>
<dbReference type="PANTHER" id="PTHR37938:SF1">
    <property type="entry name" value="BLL0215 PROTEIN"/>
    <property type="match status" value="1"/>
</dbReference>
<dbReference type="Pfam" id="PF03703">
    <property type="entry name" value="bPH_2"/>
    <property type="match status" value="1"/>
</dbReference>
<feature type="compositionally biased region" description="Low complexity" evidence="1">
    <location>
        <begin position="150"/>
        <end position="163"/>
    </location>
</feature>
<evidence type="ECO:0000313" key="4">
    <source>
        <dbReference type="EMBL" id="MCG2590064.1"/>
    </source>
</evidence>
<keyword evidence="2" id="KW-0472">Membrane</keyword>
<sequence>MQEQPSSTKAQTLVEAQFNPRIKTYITAIVVGTCVLTVFGIVIIPFWLIFGRYYLNKYFDSLFCELTTRSLNFRKGVLFQVERTIPLDKIQDLTFREGPILRYFGLSTLKIETAGQSTTGGTDMSLIGIVDSREFREQVIDQRDKITDLGSKTSSSTPSSSGDGESKETLQAILETLQRIEKKI</sequence>
<proteinExistence type="predicted"/>
<accession>A0ABS9KGT1</accession>